<feature type="region of interest" description="Disordered" evidence="1">
    <location>
        <begin position="263"/>
        <end position="334"/>
    </location>
</feature>
<sequence>MAALASAETAGRHRRQARHHDDARRGTGRHSDHGLATVAPVRRAAMRHGLSSEDLKRAMRQCAQYMQDNPHLFPLPSSPKPKPPPDTSIQFRYIGKPQNIMPRSLLLDTRLTPLERNAWQALHFMIVERGLKYPRYEDLQPYLSAVPCGEKASRETVARVLQNLRLTRWLSLVTHLRDDQGRLRAPIYVLHDEPLTPAEALQLDEGYGDLIKRSLKHAAKGVRITAGHVLGELRRDQTVPADYVPKVLALVPLAPEQHSLELEAPSPAHESEQPSLDVASLPHAAQHQSEPPTKAPDLAVVRIPNPPSTVQKRIEQKSTVRGAGGKSELEWPANLPISTSDRQIALRAMAPLPDEARVAVLQEAVARCTTGAVRRPAAYLMGLIRKAIEGDFRLWAARDIATKAQPPKAVRVQQAVPEPKSAERSGAPRSASPVARACLDQLRQQCGLMSSA</sequence>
<gene>
    <name evidence="2" type="ORF">ALO91_103070</name>
</gene>
<dbReference type="InterPro" id="IPR047749">
    <property type="entry name" value="STY4528-like"/>
</dbReference>
<feature type="compositionally biased region" description="Basic and acidic residues" evidence="1">
    <location>
        <begin position="19"/>
        <end position="33"/>
    </location>
</feature>
<accession>A0A0L8IQ47</accession>
<dbReference type="NCBIfam" id="NF040582">
    <property type="entry name" value="STY4528_fam"/>
    <property type="match status" value="1"/>
</dbReference>
<protein>
    <submittedName>
        <fullName evidence="2">Uncharacterized protein</fullName>
    </submittedName>
</protein>
<feature type="region of interest" description="Disordered" evidence="1">
    <location>
        <begin position="406"/>
        <end position="434"/>
    </location>
</feature>
<proteinExistence type="predicted"/>
<name>A0A0L8IQ47_PSESX</name>
<dbReference type="PATRIC" id="fig|199198.4.peg.2458"/>
<evidence type="ECO:0000313" key="2">
    <source>
        <dbReference type="EMBL" id="KPW19547.1"/>
    </source>
</evidence>
<feature type="region of interest" description="Disordered" evidence="1">
    <location>
        <begin position="1"/>
        <end position="36"/>
    </location>
</feature>
<comment type="caution">
    <text evidence="2">The sequence shown here is derived from an EMBL/GenBank/DDBJ whole genome shotgun (WGS) entry which is preliminary data.</text>
</comment>
<evidence type="ECO:0000256" key="1">
    <source>
        <dbReference type="SAM" id="MobiDB-lite"/>
    </source>
</evidence>
<organism evidence="2 3">
    <name type="scientific">Pseudomonas syringae pv. aceris</name>
    <dbReference type="NCBI Taxonomy" id="199198"/>
    <lineage>
        <taxon>Bacteria</taxon>
        <taxon>Pseudomonadati</taxon>
        <taxon>Pseudomonadota</taxon>
        <taxon>Gammaproteobacteria</taxon>
        <taxon>Pseudomonadales</taxon>
        <taxon>Pseudomonadaceae</taxon>
        <taxon>Pseudomonas</taxon>
        <taxon>Pseudomonas syringae</taxon>
    </lineage>
</organism>
<dbReference type="EMBL" id="LJPM01000280">
    <property type="protein sequence ID" value="KPW19547.1"/>
    <property type="molecule type" value="Genomic_DNA"/>
</dbReference>
<evidence type="ECO:0000313" key="3">
    <source>
        <dbReference type="Proteomes" id="UP000050297"/>
    </source>
</evidence>
<dbReference type="AlphaFoldDB" id="A0A0L8IQ47"/>
<reference evidence="2 3" key="1">
    <citation type="submission" date="2015-09" db="EMBL/GenBank/DDBJ databases">
        <title>Genome announcement of multiple Pseudomonas syringae strains.</title>
        <authorList>
            <person name="Thakur S."/>
            <person name="Wang P.W."/>
            <person name="Gong Y."/>
            <person name="Weir B.S."/>
            <person name="Guttman D.S."/>
        </authorList>
    </citation>
    <scope>NUCLEOTIDE SEQUENCE [LARGE SCALE GENOMIC DNA]</scope>
    <source>
        <strain evidence="2 3">ICMP2802</strain>
    </source>
</reference>
<dbReference type="Proteomes" id="UP000050297">
    <property type="component" value="Unassembled WGS sequence"/>
</dbReference>